<dbReference type="AlphaFoldDB" id="A0A821NNN4"/>
<evidence type="ECO:0000313" key="7">
    <source>
        <dbReference type="EMBL" id="CAF4789726.1"/>
    </source>
</evidence>
<sequence>MKFLPVFLSSFLALSAGSSIYPPDYIPLTPGDNSHYEKGVSRYIWIPDGDGVPHLVDLHVPVDPTSLRSGRNIYNLYTRLNQYSKQELISSDVYSVQNSNYNASLPIVVIVHGWNNDGESNINHLLRDAFLHVGDYNVIVVDWSKRQSLLYPVSAGVVDEVGENLGLFLEWLLSNFGGDWDKMHIMGHSLGAHVSGNAGRTVGGKVARITAMDPAGPSFGDDTDRTLRNTDGKYVECINTDGHILGIYDPICTNNFYPNGGTNPQPGCLFSTCSHSRSYEYVAASVRYNRFIAFKCLNEDELENNLCNGDTLRMGNTDLHKEGSGLYRLNTGSEWPY</sequence>
<evidence type="ECO:0000256" key="3">
    <source>
        <dbReference type="ARBA" id="ARBA00022525"/>
    </source>
</evidence>
<evidence type="ECO:0000256" key="5">
    <source>
        <dbReference type="SAM" id="SignalP"/>
    </source>
</evidence>
<dbReference type="InterPro" id="IPR033906">
    <property type="entry name" value="Lipase_N"/>
</dbReference>
<dbReference type="SUPFAM" id="SSF53474">
    <property type="entry name" value="alpha/beta-Hydrolases"/>
    <property type="match status" value="1"/>
</dbReference>
<dbReference type="GO" id="GO:0017171">
    <property type="term" value="F:serine hydrolase activity"/>
    <property type="evidence" value="ECO:0007669"/>
    <property type="project" value="TreeGrafter"/>
</dbReference>
<dbReference type="GO" id="GO:0016298">
    <property type="term" value="F:lipase activity"/>
    <property type="evidence" value="ECO:0007669"/>
    <property type="project" value="InterPro"/>
</dbReference>
<feature type="chain" id="PRO_5032506306" description="Lipase domain-containing protein" evidence="5">
    <location>
        <begin position="18"/>
        <end position="337"/>
    </location>
</feature>
<dbReference type="Gene3D" id="3.40.50.1820">
    <property type="entry name" value="alpha/beta hydrolase"/>
    <property type="match status" value="1"/>
</dbReference>
<dbReference type="PRINTS" id="PR00821">
    <property type="entry name" value="TAGLIPASE"/>
</dbReference>
<evidence type="ECO:0000256" key="2">
    <source>
        <dbReference type="ARBA" id="ARBA00010701"/>
    </source>
</evidence>
<reference evidence="7" key="1">
    <citation type="submission" date="2021-02" db="EMBL/GenBank/DDBJ databases">
        <authorList>
            <person name="Steward A R."/>
        </authorList>
    </citation>
    <scope>NUCLEOTIDE SEQUENCE</scope>
</reference>
<comment type="caution">
    <text evidence="7">The sequence shown here is derived from an EMBL/GenBank/DDBJ whole genome shotgun (WGS) entry which is preliminary data.</text>
</comment>
<gene>
    <name evidence="7" type="ORF">PMACD_LOCUS2823</name>
</gene>
<keyword evidence="8" id="KW-1185">Reference proteome</keyword>
<name>A0A821NNN4_9NEOP</name>
<proteinExistence type="inferred from homology"/>
<dbReference type="EMBL" id="CAJOBZ010000005">
    <property type="protein sequence ID" value="CAF4789726.1"/>
    <property type="molecule type" value="Genomic_DNA"/>
</dbReference>
<organism evidence="7 8">
    <name type="scientific">Pieris macdunnoughi</name>
    <dbReference type="NCBI Taxonomy" id="345717"/>
    <lineage>
        <taxon>Eukaryota</taxon>
        <taxon>Metazoa</taxon>
        <taxon>Ecdysozoa</taxon>
        <taxon>Arthropoda</taxon>
        <taxon>Hexapoda</taxon>
        <taxon>Insecta</taxon>
        <taxon>Pterygota</taxon>
        <taxon>Neoptera</taxon>
        <taxon>Endopterygota</taxon>
        <taxon>Lepidoptera</taxon>
        <taxon>Glossata</taxon>
        <taxon>Ditrysia</taxon>
        <taxon>Papilionoidea</taxon>
        <taxon>Pieridae</taxon>
        <taxon>Pierinae</taxon>
        <taxon>Pieris</taxon>
    </lineage>
</organism>
<dbReference type="CDD" id="cd00707">
    <property type="entry name" value="Pancreat_lipase_like"/>
    <property type="match status" value="1"/>
</dbReference>
<feature type="signal peptide" evidence="5">
    <location>
        <begin position="1"/>
        <end position="17"/>
    </location>
</feature>
<dbReference type="GO" id="GO:0016042">
    <property type="term" value="P:lipid catabolic process"/>
    <property type="evidence" value="ECO:0007669"/>
    <property type="project" value="TreeGrafter"/>
</dbReference>
<dbReference type="InterPro" id="IPR000734">
    <property type="entry name" value="TAG_lipase"/>
</dbReference>
<comment type="similarity">
    <text evidence="2 4">Belongs to the AB hydrolase superfamily. Lipase family.</text>
</comment>
<comment type="subcellular location">
    <subcellularLocation>
        <location evidence="1">Secreted</location>
    </subcellularLocation>
</comment>
<evidence type="ECO:0000256" key="1">
    <source>
        <dbReference type="ARBA" id="ARBA00004613"/>
    </source>
</evidence>
<keyword evidence="3" id="KW-0964">Secreted</keyword>
<feature type="domain" description="Lipase" evidence="6">
    <location>
        <begin position="74"/>
        <end position="317"/>
    </location>
</feature>
<dbReference type="Pfam" id="PF00151">
    <property type="entry name" value="Lipase"/>
    <property type="match status" value="1"/>
</dbReference>
<dbReference type="OrthoDB" id="199913at2759"/>
<dbReference type="InterPro" id="IPR029058">
    <property type="entry name" value="AB_hydrolase_fold"/>
</dbReference>
<dbReference type="Proteomes" id="UP000663880">
    <property type="component" value="Unassembled WGS sequence"/>
</dbReference>
<evidence type="ECO:0000313" key="8">
    <source>
        <dbReference type="Proteomes" id="UP000663880"/>
    </source>
</evidence>
<protein>
    <recommendedName>
        <fullName evidence="6">Lipase domain-containing protein</fullName>
    </recommendedName>
</protein>
<accession>A0A821NNN4</accession>
<dbReference type="InterPro" id="IPR013818">
    <property type="entry name" value="Lipase"/>
</dbReference>
<dbReference type="GO" id="GO:0005615">
    <property type="term" value="C:extracellular space"/>
    <property type="evidence" value="ECO:0007669"/>
    <property type="project" value="TreeGrafter"/>
</dbReference>
<evidence type="ECO:0000256" key="4">
    <source>
        <dbReference type="RuleBase" id="RU004262"/>
    </source>
</evidence>
<keyword evidence="5" id="KW-0732">Signal</keyword>
<evidence type="ECO:0000259" key="6">
    <source>
        <dbReference type="Pfam" id="PF00151"/>
    </source>
</evidence>
<dbReference type="PANTHER" id="PTHR11610:SF173">
    <property type="entry name" value="LIPASE DOMAIN-CONTAINING PROTEIN-RELATED"/>
    <property type="match status" value="1"/>
</dbReference>
<dbReference type="PANTHER" id="PTHR11610">
    <property type="entry name" value="LIPASE"/>
    <property type="match status" value="1"/>
</dbReference>